<comment type="caution">
    <text evidence="1">The sequence shown here is derived from an EMBL/GenBank/DDBJ whole genome shotgun (WGS) entry which is preliminary data.</text>
</comment>
<protein>
    <submittedName>
        <fullName evidence="1">Pimeloyl-ACP methyl ester carboxylesterase</fullName>
    </submittedName>
</protein>
<name>A0ABT9PB45_9ACTN</name>
<proteinExistence type="predicted"/>
<evidence type="ECO:0000313" key="1">
    <source>
        <dbReference type="EMBL" id="MDP9829619.1"/>
    </source>
</evidence>
<gene>
    <name evidence="1" type="ORF">J2S57_005368</name>
</gene>
<dbReference type="Proteomes" id="UP001235712">
    <property type="component" value="Unassembled WGS sequence"/>
</dbReference>
<evidence type="ECO:0000313" key="2">
    <source>
        <dbReference type="Proteomes" id="UP001235712"/>
    </source>
</evidence>
<sequence>MDGQGQGLGARSPKARWARPFDAAAYASEPSGVASIDVGTAAGALIEQIRRIGSGDPCVVVAHSAYGAVATEAAEREPSLFSHLVYVAAFAPTAGMSAAEYVASPQNEGETGTALGRGNPFELGASRLDPADGEHHEAFRTALYADVEKDVAVAAIGLLNPDAPMGWRPRP</sequence>
<dbReference type="EMBL" id="JAUSQZ010000001">
    <property type="protein sequence ID" value="MDP9829619.1"/>
    <property type="molecule type" value="Genomic_DNA"/>
</dbReference>
<reference evidence="1 2" key="1">
    <citation type="submission" date="2023-07" db="EMBL/GenBank/DDBJ databases">
        <title>Sequencing the genomes of 1000 actinobacteria strains.</title>
        <authorList>
            <person name="Klenk H.-P."/>
        </authorList>
    </citation>
    <scope>NUCLEOTIDE SEQUENCE [LARGE SCALE GENOMIC DNA]</scope>
    <source>
        <strain evidence="1 2">DSM 44388</strain>
    </source>
</reference>
<dbReference type="SUPFAM" id="SSF53474">
    <property type="entry name" value="alpha/beta-Hydrolases"/>
    <property type="match status" value="1"/>
</dbReference>
<keyword evidence="2" id="KW-1185">Reference proteome</keyword>
<dbReference type="Gene3D" id="3.40.50.1820">
    <property type="entry name" value="alpha/beta hydrolase"/>
    <property type="match status" value="1"/>
</dbReference>
<organism evidence="1 2">
    <name type="scientific">Kineosporia succinea</name>
    <dbReference type="NCBI Taxonomy" id="84632"/>
    <lineage>
        <taxon>Bacteria</taxon>
        <taxon>Bacillati</taxon>
        <taxon>Actinomycetota</taxon>
        <taxon>Actinomycetes</taxon>
        <taxon>Kineosporiales</taxon>
        <taxon>Kineosporiaceae</taxon>
        <taxon>Kineosporia</taxon>
    </lineage>
</organism>
<accession>A0ABT9PB45</accession>
<dbReference type="InterPro" id="IPR029058">
    <property type="entry name" value="AB_hydrolase_fold"/>
</dbReference>